<proteinExistence type="predicted"/>
<evidence type="ECO:0000313" key="1">
    <source>
        <dbReference type="EMBL" id="KRH23328.1"/>
    </source>
</evidence>
<accession>K7M3P1</accession>
<keyword evidence="3" id="KW-1185">Reference proteome</keyword>
<dbReference type="Proteomes" id="UP000008827">
    <property type="component" value="Chromosome 13"/>
</dbReference>
<reference evidence="1 2" key="1">
    <citation type="journal article" date="2010" name="Nature">
        <title>Genome sequence of the palaeopolyploid soybean.</title>
        <authorList>
            <person name="Schmutz J."/>
            <person name="Cannon S.B."/>
            <person name="Schlueter J."/>
            <person name="Ma J."/>
            <person name="Mitros T."/>
            <person name="Nelson W."/>
            <person name="Hyten D.L."/>
            <person name="Song Q."/>
            <person name="Thelen J.J."/>
            <person name="Cheng J."/>
            <person name="Xu D."/>
            <person name="Hellsten U."/>
            <person name="May G.D."/>
            <person name="Yu Y."/>
            <person name="Sakurai T."/>
            <person name="Umezawa T."/>
            <person name="Bhattacharyya M.K."/>
            <person name="Sandhu D."/>
            <person name="Valliyodan B."/>
            <person name="Lindquist E."/>
            <person name="Peto M."/>
            <person name="Grant D."/>
            <person name="Shu S."/>
            <person name="Goodstein D."/>
            <person name="Barry K."/>
            <person name="Futrell-Griggs M."/>
            <person name="Abernathy B."/>
            <person name="Du J."/>
            <person name="Tian Z."/>
            <person name="Zhu L."/>
            <person name="Gill N."/>
            <person name="Joshi T."/>
            <person name="Libault M."/>
            <person name="Sethuraman A."/>
            <person name="Zhang X.-C."/>
            <person name="Shinozaki K."/>
            <person name="Nguyen H.T."/>
            <person name="Wing R.A."/>
            <person name="Cregan P."/>
            <person name="Specht J."/>
            <person name="Grimwood J."/>
            <person name="Rokhsar D."/>
            <person name="Stacey G."/>
            <person name="Shoemaker R.C."/>
            <person name="Jackson S.A."/>
        </authorList>
    </citation>
    <scope>NUCLEOTIDE SEQUENCE [LARGE SCALE GENOMIC DNA]</scope>
    <source>
        <strain evidence="2">cv. Williams 82</strain>
        <tissue evidence="1">Callus</tissue>
    </source>
</reference>
<dbReference type="HOGENOM" id="CLU_3145495_0_0_1"/>
<evidence type="ECO:0000313" key="3">
    <source>
        <dbReference type="Proteomes" id="UP000008827"/>
    </source>
</evidence>
<reference evidence="2" key="2">
    <citation type="submission" date="2018-02" db="UniProtKB">
        <authorList>
            <consortium name="EnsemblPlants"/>
        </authorList>
    </citation>
    <scope>IDENTIFICATION</scope>
    <source>
        <strain evidence="2">Williams 82</strain>
    </source>
</reference>
<gene>
    <name evidence="1" type="ORF">GLYMA_13G351000</name>
</gene>
<dbReference type="InParanoid" id="K7M3P1"/>
<evidence type="ECO:0000313" key="2">
    <source>
        <dbReference type="EnsemblPlants" id="KRH23328"/>
    </source>
</evidence>
<dbReference type="EnsemblPlants" id="KRH23328">
    <property type="protein sequence ID" value="KRH23328"/>
    <property type="gene ID" value="GLYMA_13G351000"/>
</dbReference>
<organism evidence="1">
    <name type="scientific">Glycine max</name>
    <name type="common">Soybean</name>
    <name type="synonym">Glycine hispida</name>
    <dbReference type="NCBI Taxonomy" id="3847"/>
    <lineage>
        <taxon>Eukaryota</taxon>
        <taxon>Viridiplantae</taxon>
        <taxon>Streptophyta</taxon>
        <taxon>Embryophyta</taxon>
        <taxon>Tracheophyta</taxon>
        <taxon>Spermatophyta</taxon>
        <taxon>Magnoliopsida</taxon>
        <taxon>eudicotyledons</taxon>
        <taxon>Gunneridae</taxon>
        <taxon>Pentapetalae</taxon>
        <taxon>rosids</taxon>
        <taxon>fabids</taxon>
        <taxon>Fabales</taxon>
        <taxon>Fabaceae</taxon>
        <taxon>Papilionoideae</taxon>
        <taxon>50 kb inversion clade</taxon>
        <taxon>NPAAA clade</taxon>
        <taxon>indigoferoid/millettioid clade</taxon>
        <taxon>Phaseoleae</taxon>
        <taxon>Glycine</taxon>
        <taxon>Glycine subgen. Soja</taxon>
    </lineage>
</organism>
<dbReference type="SMR" id="K7M3P1"/>
<protein>
    <submittedName>
        <fullName evidence="1 2">Uncharacterized protein</fullName>
    </submittedName>
</protein>
<dbReference type="AlphaFoldDB" id="K7M3P1"/>
<reference evidence="1" key="3">
    <citation type="submission" date="2018-07" db="EMBL/GenBank/DDBJ databases">
        <title>WGS assembly of Glycine max.</title>
        <authorList>
            <person name="Schmutz J."/>
            <person name="Cannon S."/>
            <person name="Schlueter J."/>
            <person name="Ma J."/>
            <person name="Mitros T."/>
            <person name="Nelson W."/>
            <person name="Hyten D."/>
            <person name="Song Q."/>
            <person name="Thelen J."/>
            <person name="Cheng J."/>
            <person name="Xu D."/>
            <person name="Hellsten U."/>
            <person name="May G."/>
            <person name="Yu Y."/>
            <person name="Sakurai T."/>
            <person name="Umezawa T."/>
            <person name="Bhattacharyya M."/>
            <person name="Sandhu D."/>
            <person name="Valliyodan B."/>
            <person name="Lindquist E."/>
            <person name="Peto M."/>
            <person name="Grant D."/>
            <person name="Shu S."/>
            <person name="Goodstein D."/>
            <person name="Barry K."/>
            <person name="Futrell-Griggs M."/>
            <person name="Abernathy B."/>
            <person name="Du J."/>
            <person name="Tian Z."/>
            <person name="Zhu L."/>
            <person name="Gill N."/>
            <person name="Joshi T."/>
            <person name="Libault M."/>
            <person name="Sethuraman A."/>
            <person name="Zhang X."/>
            <person name="Shinozaki K."/>
            <person name="Nguyen H."/>
            <person name="Wing R."/>
            <person name="Cregan P."/>
            <person name="Specht J."/>
            <person name="Grimwood J."/>
            <person name="Rokhsar D."/>
            <person name="Stacey G."/>
            <person name="Shoemaker R."/>
            <person name="Jackson S."/>
        </authorList>
    </citation>
    <scope>NUCLEOTIDE SEQUENCE</scope>
    <source>
        <tissue evidence="1">Callus</tissue>
    </source>
</reference>
<dbReference type="Gramene" id="KRH23328">
    <property type="protein sequence ID" value="KRH23328"/>
    <property type="gene ID" value="GLYMA_13G351000"/>
</dbReference>
<name>K7M3P1_SOYBN</name>
<dbReference type="PaxDb" id="3847-GLYMA13G42710.1"/>
<sequence length="49" mass="5504">MHEDNTSTKYDDPELSAMCRICIDIIPNIANMTIFKCQNQLGATTKKSV</sequence>
<dbReference type="EMBL" id="CM000846">
    <property type="protein sequence ID" value="KRH23328.1"/>
    <property type="molecule type" value="Genomic_DNA"/>
</dbReference>